<reference evidence="2 3" key="1">
    <citation type="submission" date="2019-02" db="EMBL/GenBank/DDBJ databases">
        <title>Deep-cultivation of Planctomycetes and their phenomic and genomic characterization uncovers novel biology.</title>
        <authorList>
            <person name="Wiegand S."/>
            <person name="Jogler M."/>
            <person name="Boedeker C."/>
            <person name="Pinto D."/>
            <person name="Vollmers J."/>
            <person name="Rivas-Marin E."/>
            <person name="Kohn T."/>
            <person name="Peeters S.H."/>
            <person name="Heuer A."/>
            <person name="Rast P."/>
            <person name="Oberbeckmann S."/>
            <person name="Bunk B."/>
            <person name="Jeske O."/>
            <person name="Meyerdierks A."/>
            <person name="Storesund J.E."/>
            <person name="Kallscheuer N."/>
            <person name="Luecker S."/>
            <person name="Lage O.M."/>
            <person name="Pohl T."/>
            <person name="Merkel B.J."/>
            <person name="Hornburger P."/>
            <person name="Mueller R.-W."/>
            <person name="Bruemmer F."/>
            <person name="Labrenz M."/>
            <person name="Spormann A.M."/>
            <person name="Op den Camp H."/>
            <person name="Overmann J."/>
            <person name="Amann R."/>
            <person name="Jetten M.S.M."/>
            <person name="Mascher T."/>
            <person name="Medema M.H."/>
            <person name="Devos D.P."/>
            <person name="Kaster A.-K."/>
            <person name="Ovreas L."/>
            <person name="Rohde M."/>
            <person name="Galperin M.Y."/>
            <person name="Jogler C."/>
        </authorList>
    </citation>
    <scope>NUCLEOTIDE SEQUENCE [LARGE SCALE GENOMIC DNA]</scope>
    <source>
        <strain evidence="2 3">ETA_A1</strain>
    </source>
</reference>
<keyword evidence="3" id="KW-1185">Reference proteome</keyword>
<evidence type="ECO:0000256" key="1">
    <source>
        <dbReference type="SAM" id="Phobius"/>
    </source>
</evidence>
<dbReference type="EMBL" id="CP036273">
    <property type="protein sequence ID" value="QDU19619.1"/>
    <property type="molecule type" value="Genomic_DNA"/>
</dbReference>
<name>A0A517XQ33_9BACT</name>
<organism evidence="2 3">
    <name type="scientific">Urbifossiella limnaea</name>
    <dbReference type="NCBI Taxonomy" id="2528023"/>
    <lineage>
        <taxon>Bacteria</taxon>
        <taxon>Pseudomonadati</taxon>
        <taxon>Planctomycetota</taxon>
        <taxon>Planctomycetia</taxon>
        <taxon>Gemmatales</taxon>
        <taxon>Gemmataceae</taxon>
        <taxon>Urbifossiella</taxon>
    </lineage>
</organism>
<dbReference type="Proteomes" id="UP000319576">
    <property type="component" value="Chromosome"/>
</dbReference>
<accession>A0A517XQ33</accession>
<feature type="transmembrane region" description="Helical" evidence="1">
    <location>
        <begin position="170"/>
        <end position="188"/>
    </location>
</feature>
<keyword evidence="1" id="KW-0472">Membrane</keyword>
<dbReference type="AlphaFoldDB" id="A0A517XQ33"/>
<sequence>MEPLETWRVWAQLAVVGAALVVALVRPLPALRVVAACVAAMVAYGAAQDQFTARLCPEYFTVAHNPIPGVTDPTLLGLAWGFLGGWWGGLFLGLGMAAAARAGSAPPAPARDIVRALAGLFAVVGTVSAMACVGNLRHADLLGVSVGEPWATAVPPDRHRALVAVANTHFATYTTAALGGGIACAWVGRRRNQ</sequence>
<feature type="transmembrane region" description="Helical" evidence="1">
    <location>
        <begin position="6"/>
        <end position="25"/>
    </location>
</feature>
<protein>
    <submittedName>
        <fullName evidence="2">Uncharacterized protein</fullName>
    </submittedName>
</protein>
<evidence type="ECO:0000313" key="3">
    <source>
        <dbReference type="Proteomes" id="UP000319576"/>
    </source>
</evidence>
<dbReference type="RefSeq" id="WP_145235860.1">
    <property type="nucleotide sequence ID" value="NZ_CP036273.1"/>
</dbReference>
<evidence type="ECO:0000313" key="2">
    <source>
        <dbReference type="EMBL" id="QDU19619.1"/>
    </source>
</evidence>
<dbReference type="OrthoDB" id="6199135at2"/>
<keyword evidence="1" id="KW-1133">Transmembrane helix</keyword>
<gene>
    <name evidence="2" type="ORF">ETAA1_15490</name>
</gene>
<dbReference type="KEGG" id="uli:ETAA1_15490"/>
<keyword evidence="1" id="KW-0812">Transmembrane</keyword>
<feature type="transmembrane region" description="Helical" evidence="1">
    <location>
        <begin position="113"/>
        <end position="136"/>
    </location>
</feature>
<feature type="transmembrane region" description="Helical" evidence="1">
    <location>
        <begin position="78"/>
        <end position="101"/>
    </location>
</feature>
<proteinExistence type="predicted"/>